<reference evidence="11" key="1">
    <citation type="submission" date="2017-02" db="UniProtKB">
        <authorList>
            <consortium name="WormBaseParasite"/>
        </authorList>
    </citation>
    <scope>IDENTIFICATION</scope>
</reference>
<protein>
    <submittedName>
        <fullName evidence="11">SET domain-containing protein</fullName>
    </submittedName>
</protein>
<evidence type="ECO:0000256" key="1">
    <source>
        <dbReference type="ARBA" id="ARBA00004123"/>
    </source>
</evidence>
<dbReference type="Proteomes" id="UP000282613">
    <property type="component" value="Unassembled WGS sequence"/>
</dbReference>
<dbReference type="GO" id="GO:0042826">
    <property type="term" value="F:histone deacetylase binding"/>
    <property type="evidence" value="ECO:0007669"/>
    <property type="project" value="TreeGrafter"/>
</dbReference>
<evidence type="ECO:0000256" key="5">
    <source>
        <dbReference type="ARBA" id="ARBA00022679"/>
    </source>
</evidence>
<dbReference type="InterPro" id="IPR011990">
    <property type="entry name" value="TPR-like_helical_dom_sf"/>
</dbReference>
<evidence type="ECO:0000256" key="3">
    <source>
        <dbReference type="ARBA" id="ARBA00022490"/>
    </source>
</evidence>
<gene>
    <name evidence="9" type="ORF">TASK_LOCUS2263</name>
</gene>
<organism evidence="11">
    <name type="scientific">Taenia asiatica</name>
    <name type="common">Asian tapeworm</name>
    <dbReference type="NCBI Taxonomy" id="60517"/>
    <lineage>
        <taxon>Eukaryota</taxon>
        <taxon>Metazoa</taxon>
        <taxon>Spiralia</taxon>
        <taxon>Lophotrochozoa</taxon>
        <taxon>Platyhelminthes</taxon>
        <taxon>Cestoda</taxon>
        <taxon>Eucestoda</taxon>
        <taxon>Cyclophyllidea</taxon>
        <taxon>Taeniidae</taxon>
        <taxon>Taenia</taxon>
    </lineage>
</organism>
<dbReference type="GO" id="GO:0032259">
    <property type="term" value="P:methylation"/>
    <property type="evidence" value="ECO:0007669"/>
    <property type="project" value="UniProtKB-KW"/>
</dbReference>
<evidence type="ECO:0000256" key="8">
    <source>
        <dbReference type="ARBA" id="ARBA00048985"/>
    </source>
</evidence>
<dbReference type="InterPro" id="IPR044421">
    <property type="entry name" value="SMYD4_SET"/>
</dbReference>
<comment type="catalytic activity">
    <reaction evidence="8">
        <text>L-lysyl-[protein] + S-adenosyl-L-methionine = N(6)-methyl-L-lysyl-[protein] + S-adenosyl-L-homocysteine + H(+)</text>
        <dbReference type="Rhea" id="RHEA:51736"/>
        <dbReference type="Rhea" id="RHEA-COMP:9752"/>
        <dbReference type="Rhea" id="RHEA-COMP:13053"/>
        <dbReference type="ChEBI" id="CHEBI:15378"/>
        <dbReference type="ChEBI" id="CHEBI:29969"/>
        <dbReference type="ChEBI" id="CHEBI:57856"/>
        <dbReference type="ChEBI" id="CHEBI:59789"/>
        <dbReference type="ChEBI" id="CHEBI:61929"/>
    </reaction>
</comment>
<dbReference type="Gene3D" id="1.25.40.10">
    <property type="entry name" value="Tetratricopeptide repeat domain"/>
    <property type="match status" value="1"/>
</dbReference>
<dbReference type="SUPFAM" id="SSF82199">
    <property type="entry name" value="SET domain"/>
    <property type="match status" value="1"/>
</dbReference>
<proteinExistence type="predicted"/>
<evidence type="ECO:0000256" key="6">
    <source>
        <dbReference type="ARBA" id="ARBA00022691"/>
    </source>
</evidence>
<dbReference type="GO" id="GO:0005634">
    <property type="term" value="C:nucleus"/>
    <property type="evidence" value="ECO:0007669"/>
    <property type="project" value="UniProtKB-SubCell"/>
</dbReference>
<evidence type="ECO:0000256" key="2">
    <source>
        <dbReference type="ARBA" id="ARBA00004496"/>
    </source>
</evidence>
<dbReference type="OrthoDB" id="5945798at2759"/>
<accession>A0A0R3VXW8</accession>
<evidence type="ECO:0000256" key="7">
    <source>
        <dbReference type="ARBA" id="ARBA00023242"/>
    </source>
</evidence>
<dbReference type="InterPro" id="IPR052097">
    <property type="entry name" value="SET-MYND_domain_protein"/>
</dbReference>
<keyword evidence="7" id="KW-0539">Nucleus</keyword>
<keyword evidence="6" id="KW-0949">S-adenosyl-L-methionine</keyword>
<dbReference type="AlphaFoldDB" id="A0A0R3VXW8"/>
<dbReference type="WBParaSite" id="TASK_0000226201-mRNA-1">
    <property type="protein sequence ID" value="TASK_0000226201-mRNA-1"/>
    <property type="gene ID" value="TASK_0000226201"/>
</dbReference>
<dbReference type="GO" id="GO:0008168">
    <property type="term" value="F:methyltransferase activity"/>
    <property type="evidence" value="ECO:0007669"/>
    <property type="project" value="UniProtKB-KW"/>
</dbReference>
<dbReference type="STRING" id="60517.A0A0R3VXW8"/>
<evidence type="ECO:0000313" key="9">
    <source>
        <dbReference type="EMBL" id="VDK24685.1"/>
    </source>
</evidence>
<dbReference type="PANTHER" id="PTHR46165">
    <property type="entry name" value="SET AND MYND DOMAIN-CONTAINING PROTEIN 4"/>
    <property type="match status" value="1"/>
</dbReference>
<evidence type="ECO:0000313" key="10">
    <source>
        <dbReference type="Proteomes" id="UP000282613"/>
    </source>
</evidence>
<sequence length="398" mass="44281">MRHDGGRKDGLGRHANDCGGLVPCLQLDSYAGWPKESKDSVGGPNVSHLTFACIANTAPDCLLDYVCSTGRYEKQEEGGGGHQAFVGSSVRDVAPRILDPSDYSAAAWLVACSEHRSRADLWQRTVAAVFLTYCLYLGGYPMSWFGETDLFYIHPSSKNRPDRLPASWVAACMLYHLQSVPVNAHGYADDVFFSLQNISTYTMREIFSALYPTLSLVNHSCDPSTFRTCTSGATCFLSTLRPLTAGAEIFDCYIDCFSLKPRTDRQSELSSHYLFQCTCEACTKDWPTLFDPKRRQMKFLRCPQCSGVVHLPAQRCAHCRSTRALTNYNRLVNVEVPKQMELVSKGVVEVDAVDAAGKLLEELHLLVLRPGTVWDQAQELYKVLVNFTKGSWTLEPLG</sequence>
<evidence type="ECO:0000313" key="11">
    <source>
        <dbReference type="WBParaSite" id="TASK_0000226201-mRNA-1"/>
    </source>
</evidence>
<dbReference type="CDD" id="cd10536">
    <property type="entry name" value="SET_SMYD4"/>
    <property type="match status" value="1"/>
</dbReference>
<comment type="subcellular location">
    <subcellularLocation>
        <location evidence="2">Cytoplasm</location>
    </subcellularLocation>
    <subcellularLocation>
        <location evidence="1">Nucleus</location>
    </subcellularLocation>
</comment>
<dbReference type="PANTHER" id="PTHR46165:SF2">
    <property type="entry name" value="SET AND MYND DOMAIN-CONTAINING PROTEIN 4"/>
    <property type="match status" value="1"/>
</dbReference>
<dbReference type="GO" id="GO:0005737">
    <property type="term" value="C:cytoplasm"/>
    <property type="evidence" value="ECO:0007669"/>
    <property type="project" value="UniProtKB-SubCell"/>
</dbReference>
<keyword evidence="4" id="KW-0489">Methyltransferase</keyword>
<evidence type="ECO:0000256" key="4">
    <source>
        <dbReference type="ARBA" id="ARBA00022603"/>
    </source>
</evidence>
<dbReference type="InterPro" id="IPR046341">
    <property type="entry name" value="SET_dom_sf"/>
</dbReference>
<reference evidence="9 10" key="2">
    <citation type="submission" date="2018-11" db="EMBL/GenBank/DDBJ databases">
        <authorList>
            <consortium name="Pathogen Informatics"/>
        </authorList>
    </citation>
    <scope>NUCLEOTIDE SEQUENCE [LARGE SCALE GENOMIC DNA]</scope>
</reference>
<keyword evidence="3" id="KW-0963">Cytoplasm</keyword>
<keyword evidence="10" id="KW-1185">Reference proteome</keyword>
<keyword evidence="5" id="KW-0808">Transferase</keyword>
<name>A0A0R3VXW8_TAEAS</name>
<dbReference type="Gene3D" id="2.170.270.10">
    <property type="entry name" value="SET domain"/>
    <property type="match status" value="1"/>
</dbReference>
<dbReference type="EMBL" id="UYRS01001310">
    <property type="protein sequence ID" value="VDK24685.1"/>
    <property type="molecule type" value="Genomic_DNA"/>
</dbReference>